<evidence type="ECO:0000313" key="1">
    <source>
        <dbReference type="EMBL" id="RPA76811.1"/>
    </source>
</evidence>
<proteinExistence type="predicted"/>
<dbReference type="Proteomes" id="UP000275078">
    <property type="component" value="Unassembled WGS sequence"/>
</dbReference>
<dbReference type="AlphaFoldDB" id="A0A3N4HXX9"/>
<reference evidence="1 2" key="1">
    <citation type="journal article" date="2018" name="Nat. Ecol. Evol.">
        <title>Pezizomycetes genomes reveal the molecular basis of ectomycorrhizal truffle lifestyle.</title>
        <authorList>
            <person name="Murat C."/>
            <person name="Payen T."/>
            <person name="Noel B."/>
            <person name="Kuo A."/>
            <person name="Morin E."/>
            <person name="Chen J."/>
            <person name="Kohler A."/>
            <person name="Krizsan K."/>
            <person name="Balestrini R."/>
            <person name="Da Silva C."/>
            <person name="Montanini B."/>
            <person name="Hainaut M."/>
            <person name="Levati E."/>
            <person name="Barry K.W."/>
            <person name="Belfiori B."/>
            <person name="Cichocki N."/>
            <person name="Clum A."/>
            <person name="Dockter R.B."/>
            <person name="Fauchery L."/>
            <person name="Guy J."/>
            <person name="Iotti M."/>
            <person name="Le Tacon F."/>
            <person name="Lindquist E.A."/>
            <person name="Lipzen A."/>
            <person name="Malagnac F."/>
            <person name="Mello A."/>
            <person name="Molinier V."/>
            <person name="Miyauchi S."/>
            <person name="Poulain J."/>
            <person name="Riccioni C."/>
            <person name="Rubini A."/>
            <person name="Sitrit Y."/>
            <person name="Splivallo R."/>
            <person name="Traeger S."/>
            <person name="Wang M."/>
            <person name="Zifcakova L."/>
            <person name="Wipf D."/>
            <person name="Zambonelli A."/>
            <person name="Paolocci F."/>
            <person name="Nowrousian M."/>
            <person name="Ottonello S."/>
            <person name="Baldrian P."/>
            <person name="Spatafora J.W."/>
            <person name="Henrissat B."/>
            <person name="Nagy L.G."/>
            <person name="Aury J.M."/>
            <person name="Wincker P."/>
            <person name="Grigoriev I.V."/>
            <person name="Bonfante P."/>
            <person name="Martin F.M."/>
        </authorList>
    </citation>
    <scope>NUCLEOTIDE SEQUENCE [LARGE SCALE GENOMIC DNA]</scope>
    <source>
        <strain evidence="1 2">RN42</strain>
    </source>
</reference>
<name>A0A3N4HXX9_ASCIM</name>
<protein>
    <submittedName>
        <fullName evidence="1">Uncharacterized protein</fullName>
    </submittedName>
</protein>
<dbReference type="EMBL" id="ML119737">
    <property type="protein sequence ID" value="RPA76811.1"/>
    <property type="molecule type" value="Genomic_DNA"/>
</dbReference>
<evidence type="ECO:0000313" key="2">
    <source>
        <dbReference type="Proteomes" id="UP000275078"/>
    </source>
</evidence>
<keyword evidence="2" id="KW-1185">Reference proteome</keyword>
<gene>
    <name evidence="1" type="ORF">BJ508DRAFT_180980</name>
</gene>
<accession>A0A3N4HXX9</accession>
<sequence length="150" mass="17279">MMSFQGHENGLVLDMAACCPVLEGRCWFLTEIWEWDWVNGKRGRIGSSGGLEYVVGGLCMYAFEDSEDSLGWRRKSRRDERHQPCQASAGRVLAFLLAPHVSFFGVLEAPCRLVILDASTIEVRTFRRQKRNRFFFKVLTRRVGCVCRLR</sequence>
<organism evidence="1 2">
    <name type="scientific">Ascobolus immersus RN42</name>
    <dbReference type="NCBI Taxonomy" id="1160509"/>
    <lineage>
        <taxon>Eukaryota</taxon>
        <taxon>Fungi</taxon>
        <taxon>Dikarya</taxon>
        <taxon>Ascomycota</taxon>
        <taxon>Pezizomycotina</taxon>
        <taxon>Pezizomycetes</taxon>
        <taxon>Pezizales</taxon>
        <taxon>Ascobolaceae</taxon>
        <taxon>Ascobolus</taxon>
    </lineage>
</organism>